<evidence type="ECO:0000313" key="14">
    <source>
        <dbReference type="EMBL" id="CAF0724385.1"/>
    </source>
</evidence>
<name>A0A818PWT2_9BILA</name>
<dbReference type="OrthoDB" id="44067at2759"/>
<evidence type="ECO:0000313" key="21">
    <source>
        <dbReference type="EMBL" id="CAF4018295.1"/>
    </source>
</evidence>
<evidence type="ECO:0000256" key="4">
    <source>
        <dbReference type="ARBA" id="ARBA00022660"/>
    </source>
</evidence>
<feature type="region of interest" description="Disordered" evidence="12">
    <location>
        <begin position="54"/>
        <end position="77"/>
    </location>
</feature>
<keyword evidence="10" id="KW-0472">Membrane</keyword>
<dbReference type="Proteomes" id="UP000663868">
    <property type="component" value="Unassembled WGS sequence"/>
</dbReference>
<dbReference type="Proteomes" id="UP000663881">
    <property type="component" value="Unassembled WGS sequence"/>
</dbReference>
<evidence type="ECO:0000313" key="18">
    <source>
        <dbReference type="EMBL" id="CAF0771492.1"/>
    </source>
</evidence>
<evidence type="ECO:0000256" key="9">
    <source>
        <dbReference type="ARBA" id="ARBA00023128"/>
    </source>
</evidence>
<dbReference type="EMBL" id="CAJNON010000001">
    <property type="protein sequence ID" value="CAF0734421.1"/>
    <property type="molecule type" value="Genomic_DNA"/>
</dbReference>
<dbReference type="FunFam" id="1.20.5.260:FF:000001">
    <property type="entry name" value="Cytochrome b-c1 complex subunit 9"/>
    <property type="match status" value="1"/>
</dbReference>
<evidence type="ECO:0000313" key="20">
    <source>
        <dbReference type="EMBL" id="CAF3627841.1"/>
    </source>
</evidence>
<comment type="function">
    <text evidence="11">Component of the ubiquinol-cytochrome c oxidoreductase, a multisubunit transmembrane complex that is part of the mitochondrial electron transport chain which drives oxidative phosphorylation. The complex plays an important role in the uptake of multiple carbon sources present in different host niches.</text>
</comment>
<evidence type="ECO:0000256" key="7">
    <source>
        <dbReference type="ARBA" id="ARBA00022982"/>
    </source>
</evidence>
<evidence type="ECO:0000313" key="19">
    <source>
        <dbReference type="EMBL" id="CAF3477290.1"/>
    </source>
</evidence>
<evidence type="ECO:0000256" key="1">
    <source>
        <dbReference type="ARBA" id="ARBA00004434"/>
    </source>
</evidence>
<dbReference type="EMBL" id="CAJOAY010000002">
    <property type="protein sequence ID" value="CAF3477290.1"/>
    <property type="molecule type" value="Genomic_DNA"/>
</dbReference>
<dbReference type="SUPFAM" id="SSF81514">
    <property type="entry name" value="Subunit X (non-heme 7 kDa protein) of cytochrome bc1 complex (Ubiquinol-cytochrome c reductase)"/>
    <property type="match status" value="1"/>
</dbReference>
<evidence type="ECO:0000313" key="15">
    <source>
        <dbReference type="EMBL" id="CAF0733913.1"/>
    </source>
</evidence>
<evidence type="ECO:0000313" key="22">
    <source>
        <dbReference type="Proteomes" id="UP000663832"/>
    </source>
</evidence>
<evidence type="ECO:0000256" key="11">
    <source>
        <dbReference type="RuleBase" id="RU368056"/>
    </source>
</evidence>
<gene>
    <name evidence="18" type="ORF">BJG266_LOCUS3594</name>
    <name evidence="13" type="ORF">IZO911_LOCUS561</name>
    <name evidence="14" type="ORF">JYZ213_LOCUS622</name>
    <name evidence="21" type="ORF">KXQ929_LOCUS29517</name>
    <name evidence="19" type="ORF">OKA104_LOCUS100</name>
    <name evidence="20" type="ORF">OXD698_LOCUS7782</name>
    <name evidence="15" type="ORF">QVE165_LOCUS454</name>
    <name evidence="17" type="ORF">QVE165_LOCUS854</name>
    <name evidence="16" type="ORF">VCS650_LOCUS234</name>
</gene>
<reference evidence="20" key="1">
    <citation type="submission" date="2021-02" db="EMBL/GenBank/DDBJ databases">
        <authorList>
            <person name="Nowell W R."/>
        </authorList>
    </citation>
    <scope>NUCLEOTIDE SEQUENCE</scope>
</reference>
<evidence type="ECO:0000256" key="12">
    <source>
        <dbReference type="SAM" id="MobiDB-lite"/>
    </source>
</evidence>
<dbReference type="Proteomes" id="UP000663860">
    <property type="component" value="Unassembled WGS sequence"/>
</dbReference>
<dbReference type="InterPro" id="IPR036656">
    <property type="entry name" value="QCR9_sf"/>
</dbReference>
<accession>A0A818PWT2</accession>
<dbReference type="GO" id="GO:0005743">
    <property type="term" value="C:mitochondrial inner membrane"/>
    <property type="evidence" value="ECO:0007669"/>
    <property type="project" value="UniProtKB-SubCell"/>
</dbReference>
<comment type="similarity">
    <text evidence="2 11">Belongs to the UQCR10/QCR9 family.</text>
</comment>
<evidence type="ECO:0000313" key="16">
    <source>
        <dbReference type="EMBL" id="CAF0734421.1"/>
    </source>
</evidence>
<dbReference type="EMBL" id="CAJNOM010000002">
    <property type="protein sequence ID" value="CAF0733913.1"/>
    <property type="molecule type" value="Genomic_DNA"/>
</dbReference>
<dbReference type="GO" id="GO:0045275">
    <property type="term" value="C:respiratory chain complex III"/>
    <property type="evidence" value="ECO:0007669"/>
    <property type="project" value="UniProtKB-UniRule"/>
</dbReference>
<comment type="caution">
    <text evidence="20">The sequence shown here is derived from an EMBL/GenBank/DDBJ whole genome shotgun (WGS) entry which is preliminary data.</text>
</comment>
<evidence type="ECO:0000256" key="5">
    <source>
        <dbReference type="ARBA" id="ARBA00022692"/>
    </source>
</evidence>
<comment type="subunit">
    <text evidence="11">Component of the ubiquinol-cytochrome c oxidoreductase (cytochrome b-c1 complex, complex III, CIII), a multisubunit enzyme composed of 3 respiratory subunits cytochrome b, cytochrome c1 and Rieske protein, 2 core protein subunits, and additional low-molecular weight protein subunits.</text>
</comment>
<organism evidence="20 23">
    <name type="scientific">Adineta steineri</name>
    <dbReference type="NCBI Taxonomy" id="433720"/>
    <lineage>
        <taxon>Eukaryota</taxon>
        <taxon>Metazoa</taxon>
        <taxon>Spiralia</taxon>
        <taxon>Gnathifera</taxon>
        <taxon>Rotifera</taxon>
        <taxon>Eurotatoria</taxon>
        <taxon>Bdelloidea</taxon>
        <taxon>Adinetida</taxon>
        <taxon>Adinetidae</taxon>
        <taxon>Adineta</taxon>
    </lineage>
</organism>
<dbReference type="AlphaFoldDB" id="A0A818PWT2"/>
<keyword evidence="6 11" id="KW-0999">Mitochondrion inner membrane</keyword>
<keyword evidence="9 11" id="KW-0496">Mitochondrion</keyword>
<dbReference type="EMBL" id="CAJOBB010003067">
    <property type="protein sequence ID" value="CAF4018295.1"/>
    <property type="molecule type" value="Genomic_DNA"/>
</dbReference>
<evidence type="ECO:0000256" key="3">
    <source>
        <dbReference type="ARBA" id="ARBA00022448"/>
    </source>
</evidence>
<dbReference type="EMBL" id="CAJNOG010000003">
    <property type="protein sequence ID" value="CAF0724385.1"/>
    <property type="molecule type" value="Genomic_DNA"/>
</dbReference>
<proteinExistence type="inferred from homology"/>
<dbReference type="PANTHER" id="PTHR12980:SF0">
    <property type="entry name" value="CYTOCHROME B-C1 COMPLEX SUBUNIT 9"/>
    <property type="match status" value="1"/>
</dbReference>
<dbReference type="GO" id="GO:0006122">
    <property type="term" value="P:mitochondrial electron transport, ubiquinol to cytochrome c"/>
    <property type="evidence" value="ECO:0007669"/>
    <property type="project" value="UniProtKB-UniRule"/>
</dbReference>
<dbReference type="Proteomes" id="UP000663844">
    <property type="component" value="Unassembled WGS sequence"/>
</dbReference>
<dbReference type="Proteomes" id="UP000663832">
    <property type="component" value="Unassembled WGS sequence"/>
</dbReference>
<evidence type="ECO:0000256" key="10">
    <source>
        <dbReference type="ARBA" id="ARBA00023136"/>
    </source>
</evidence>
<keyword evidence="22" id="KW-1185">Reference proteome</keyword>
<keyword evidence="4 11" id="KW-0679">Respiratory chain</keyword>
<dbReference type="Proteomes" id="UP000663845">
    <property type="component" value="Unassembled WGS sequence"/>
</dbReference>
<evidence type="ECO:0000256" key="8">
    <source>
        <dbReference type="ARBA" id="ARBA00022989"/>
    </source>
</evidence>
<dbReference type="Gene3D" id="1.20.5.260">
    <property type="entry name" value="Cytochrome b-c1 complex subunit 9"/>
    <property type="match status" value="1"/>
</dbReference>
<evidence type="ECO:0000313" key="17">
    <source>
        <dbReference type="EMBL" id="CAF0740023.1"/>
    </source>
</evidence>
<dbReference type="Proteomes" id="UP000663877">
    <property type="component" value="Unassembled WGS sequence"/>
</dbReference>
<dbReference type="Pfam" id="PF05365">
    <property type="entry name" value="UCR_UQCRX_QCR9"/>
    <property type="match status" value="1"/>
</dbReference>
<evidence type="ECO:0000256" key="2">
    <source>
        <dbReference type="ARBA" id="ARBA00007856"/>
    </source>
</evidence>
<dbReference type="Proteomes" id="UP000663891">
    <property type="component" value="Unassembled WGS sequence"/>
</dbReference>
<keyword evidence="3 11" id="KW-0813">Transport</keyword>
<dbReference type="EMBL" id="CAJNOM010000002">
    <property type="protein sequence ID" value="CAF0740023.1"/>
    <property type="molecule type" value="Genomic_DNA"/>
</dbReference>
<dbReference type="EMBL" id="CAJNOE010000003">
    <property type="protein sequence ID" value="CAF0714144.1"/>
    <property type="molecule type" value="Genomic_DNA"/>
</dbReference>
<keyword evidence="8" id="KW-1133">Transmembrane helix</keyword>
<keyword evidence="7 11" id="KW-0249">Electron transport</keyword>
<evidence type="ECO:0000313" key="23">
    <source>
        <dbReference type="Proteomes" id="UP000663844"/>
    </source>
</evidence>
<dbReference type="EMBL" id="CAJNOI010000008">
    <property type="protein sequence ID" value="CAF0771492.1"/>
    <property type="molecule type" value="Genomic_DNA"/>
</dbReference>
<comment type="subcellular location">
    <subcellularLocation>
        <location evidence="1 11">Mitochondrion inner membrane</location>
        <topology evidence="1 11">Single-pass membrane protein</topology>
    </subcellularLocation>
</comment>
<keyword evidence="5" id="KW-0812">Transmembrane</keyword>
<sequence length="77" mass="8806">MSLTKTIYNIFFRRSATIALTTVVGVFAYERIINKSAEYIYERRNQGKLWKHVQPSFKLPTDDDEEASGSGKEGDES</sequence>
<protein>
    <recommendedName>
        <fullName evidence="11">Complex III subunit 9</fullName>
    </recommendedName>
</protein>
<dbReference type="EMBL" id="CAJOAZ010000362">
    <property type="protein sequence ID" value="CAF3627841.1"/>
    <property type="molecule type" value="Genomic_DNA"/>
</dbReference>
<evidence type="ECO:0000313" key="13">
    <source>
        <dbReference type="EMBL" id="CAF0714144.1"/>
    </source>
</evidence>
<dbReference type="PANTHER" id="PTHR12980">
    <property type="entry name" value="UBIQUINOL-CYTOCHROME C REDUCTASE COMPLEX, SUBUNIT X"/>
    <property type="match status" value="1"/>
</dbReference>
<evidence type="ECO:0000256" key="6">
    <source>
        <dbReference type="ARBA" id="ARBA00022792"/>
    </source>
</evidence>
<dbReference type="InterPro" id="IPR008027">
    <property type="entry name" value="QCR9"/>
</dbReference>